<evidence type="ECO:0000256" key="11">
    <source>
        <dbReference type="RuleBase" id="RU361175"/>
    </source>
</evidence>
<evidence type="ECO:0000256" key="6">
    <source>
        <dbReference type="ARBA" id="ARBA00023295"/>
    </source>
</evidence>
<comment type="similarity">
    <text evidence="1 11">Belongs to the glycosyl hydrolase 1 family.</text>
</comment>
<evidence type="ECO:0000256" key="3">
    <source>
        <dbReference type="ARBA" id="ARBA00022801"/>
    </source>
</evidence>
<dbReference type="EC" id="3.2.1.21" evidence="2 11"/>
<feature type="binding site" evidence="9">
    <location>
        <position position="403"/>
    </location>
    <ligand>
        <name>substrate</name>
    </ligand>
</feature>
<dbReference type="EMBL" id="CP033578">
    <property type="protein sequence ID" value="AYV23175.1"/>
    <property type="molecule type" value="Genomic_DNA"/>
</dbReference>
<dbReference type="GO" id="GO:0008422">
    <property type="term" value="F:beta-glucosidase activity"/>
    <property type="evidence" value="ECO:0007669"/>
    <property type="project" value="UniProtKB-EC"/>
</dbReference>
<proteinExistence type="inferred from homology"/>
<feature type="binding site" evidence="9">
    <location>
        <begin position="410"/>
        <end position="411"/>
    </location>
    <ligand>
        <name>substrate</name>
    </ligand>
</feature>
<keyword evidence="3 11" id="KW-0378">Hydrolase</keyword>
<dbReference type="PANTHER" id="PTHR10353">
    <property type="entry name" value="GLYCOSYL HYDROLASE"/>
    <property type="match status" value="1"/>
</dbReference>
<dbReference type="InterPro" id="IPR017853">
    <property type="entry name" value="GH"/>
</dbReference>
<evidence type="ECO:0000256" key="1">
    <source>
        <dbReference type="ARBA" id="ARBA00010838"/>
    </source>
</evidence>
<evidence type="ECO:0000256" key="7">
    <source>
        <dbReference type="ARBA" id="ARBA00023326"/>
    </source>
</evidence>
<dbReference type="FunFam" id="3.20.20.80:FF:000004">
    <property type="entry name" value="Beta-glucosidase 6-phospho-beta-glucosidase"/>
    <property type="match status" value="1"/>
</dbReference>
<dbReference type="AlphaFoldDB" id="A0A3G4VFP5"/>
<dbReference type="GO" id="GO:0005829">
    <property type="term" value="C:cytosol"/>
    <property type="evidence" value="ECO:0007669"/>
    <property type="project" value="TreeGrafter"/>
</dbReference>
<feature type="binding site" evidence="9">
    <location>
        <position position="119"/>
    </location>
    <ligand>
        <name>substrate</name>
    </ligand>
</feature>
<evidence type="ECO:0000256" key="4">
    <source>
        <dbReference type="ARBA" id="ARBA00023001"/>
    </source>
</evidence>
<evidence type="ECO:0000256" key="2">
    <source>
        <dbReference type="ARBA" id="ARBA00012744"/>
    </source>
</evidence>
<evidence type="ECO:0000256" key="5">
    <source>
        <dbReference type="ARBA" id="ARBA00023277"/>
    </source>
</evidence>
<reference evidence="12 13" key="1">
    <citation type="submission" date="2018-11" db="EMBL/GenBank/DDBJ databases">
        <title>Complete Genome Sequence of Vbrio mediterranei 117-T6: a Potential Pathogen Bacteria Isolated from the Conchocelis of Pyropia.</title>
        <authorList>
            <person name="Liu Q."/>
        </authorList>
    </citation>
    <scope>NUCLEOTIDE SEQUENCE [LARGE SCALE GENOMIC DNA]</scope>
    <source>
        <strain evidence="12 13">117-T6</strain>
    </source>
</reference>
<dbReference type="Gene3D" id="3.20.20.80">
    <property type="entry name" value="Glycosidases"/>
    <property type="match status" value="1"/>
</dbReference>
<dbReference type="InterPro" id="IPR001360">
    <property type="entry name" value="Glyco_hydro_1"/>
</dbReference>
<evidence type="ECO:0000256" key="8">
    <source>
        <dbReference type="PIRSR" id="PIRSR617736-1"/>
    </source>
</evidence>
<comment type="catalytic activity">
    <reaction evidence="11">
        <text>Hydrolysis of terminal, non-reducing beta-D-glucosyl residues with release of beta-D-glucose.</text>
        <dbReference type="EC" id="3.2.1.21"/>
    </reaction>
</comment>
<feature type="binding site" evidence="9">
    <location>
        <position position="301"/>
    </location>
    <ligand>
        <name>substrate</name>
    </ligand>
</feature>
<keyword evidence="4" id="KW-0136">Cellulose degradation</keyword>
<dbReference type="PROSITE" id="PS00572">
    <property type="entry name" value="GLYCOSYL_HYDROL_F1_1"/>
    <property type="match status" value="1"/>
</dbReference>
<dbReference type="PANTHER" id="PTHR10353:SF36">
    <property type="entry name" value="LP05116P"/>
    <property type="match status" value="1"/>
</dbReference>
<dbReference type="GO" id="GO:0030245">
    <property type="term" value="P:cellulose catabolic process"/>
    <property type="evidence" value="ECO:0007669"/>
    <property type="project" value="UniProtKB-KW"/>
</dbReference>
<dbReference type="InterPro" id="IPR018120">
    <property type="entry name" value="Glyco_hydro_1_AS"/>
</dbReference>
<feature type="active site" description="Nucleophile" evidence="8 10">
    <location>
        <position position="356"/>
    </location>
</feature>
<evidence type="ECO:0000256" key="10">
    <source>
        <dbReference type="PROSITE-ProRule" id="PRU10055"/>
    </source>
</evidence>
<gene>
    <name evidence="12" type="ORF">ECB94_17870</name>
</gene>
<feature type="binding site" evidence="9">
    <location>
        <position position="17"/>
    </location>
    <ligand>
        <name>substrate</name>
    </ligand>
</feature>
<sequence length="471" mass="53222">MAFKDDFIWGAAAASYQIEGNTQGVDGCADSVWDMCSRRDGFVKGGNTGFMACDHYNRYEEDVKIMQSIALQAYRLSIMWPRVMPEGTGKVNTQGLDFYDRLVDELLAKGISPWVTLFHWDYPMALFHKGGWLNDDSSDWFAEYTRVIVDRLSDRVENWFTLNEQACFIGLGHQTGMHAPGLELPAKEVNRAWHNALLAHGKAVQVIRSNSKRPAKVGAAPCFRTAVPMTNSPEDIAAAKAHTFNVINKEMFNASWWMDPAFKGEYPEDGLALFGADAPIIKPGDMETICQPLDFVGINVYSSEMVRAAADGTPEVVEYPNNYPKTHFDWPITPEALKWGTEFLYERYNKPIIVTENGLSTNDWVSLDGRVHDTTRIDFLHRYLLGLKEAAANGVDIMGYFQWSILDNFEWAEGYKQRFGLVHVDYETMKRTPKESALWYKSVIESNGASLGETSALQGWMKPSDFNRNTC</sequence>
<evidence type="ECO:0000313" key="12">
    <source>
        <dbReference type="EMBL" id="AYV23175.1"/>
    </source>
</evidence>
<dbReference type="SUPFAM" id="SSF51445">
    <property type="entry name" value="(Trans)glycosidases"/>
    <property type="match status" value="1"/>
</dbReference>
<evidence type="ECO:0000313" key="13">
    <source>
        <dbReference type="Proteomes" id="UP000279760"/>
    </source>
</evidence>
<keyword evidence="7" id="KW-0624">Polysaccharide degradation</keyword>
<name>A0A3G4VFP5_9VIBR</name>
<feature type="active site" description="Proton donor" evidence="8">
    <location>
        <position position="164"/>
    </location>
</feature>
<keyword evidence="5" id="KW-0119">Carbohydrate metabolism</keyword>
<evidence type="ECO:0000256" key="9">
    <source>
        <dbReference type="PIRSR" id="PIRSR617736-2"/>
    </source>
</evidence>
<accession>A0A3G4VFP5</accession>
<protein>
    <recommendedName>
        <fullName evidence="2 11">Beta-glucosidase</fullName>
        <ecNumber evidence="2 11">3.2.1.21</ecNumber>
    </recommendedName>
</protein>
<dbReference type="NCBIfam" id="TIGR03356">
    <property type="entry name" value="BGL"/>
    <property type="match status" value="1"/>
</dbReference>
<dbReference type="PRINTS" id="PR00131">
    <property type="entry name" value="GLHYDRLASE1"/>
</dbReference>
<organism evidence="12 13">
    <name type="scientific">Vibrio mediterranei</name>
    <dbReference type="NCBI Taxonomy" id="689"/>
    <lineage>
        <taxon>Bacteria</taxon>
        <taxon>Pseudomonadati</taxon>
        <taxon>Pseudomonadota</taxon>
        <taxon>Gammaproteobacteria</taxon>
        <taxon>Vibrionales</taxon>
        <taxon>Vibrionaceae</taxon>
        <taxon>Vibrio</taxon>
    </lineage>
</organism>
<dbReference type="InterPro" id="IPR017736">
    <property type="entry name" value="Glyco_hydro_1_beta-glucosidase"/>
</dbReference>
<dbReference type="Proteomes" id="UP000279760">
    <property type="component" value="Chromosome 2"/>
</dbReference>
<dbReference type="RefSeq" id="WP_006069481.1">
    <property type="nucleotide sequence ID" value="NZ_CP033578.1"/>
</dbReference>
<keyword evidence="6 11" id="KW-0326">Glycosidase</keyword>
<dbReference type="Pfam" id="PF00232">
    <property type="entry name" value="Glyco_hydro_1"/>
    <property type="match status" value="1"/>
</dbReference>
<feature type="binding site" evidence="9">
    <location>
        <position position="163"/>
    </location>
    <ligand>
        <name>substrate</name>
    </ligand>
</feature>